<evidence type="ECO:0000256" key="4">
    <source>
        <dbReference type="ARBA" id="ARBA00023128"/>
    </source>
</evidence>
<comment type="function">
    <text evidence="1">Involved in the partitioning of the mitochondrial organelle and mitochondrial DNA (mtDNA) inheritance.</text>
</comment>
<evidence type="ECO:0000313" key="8">
    <source>
        <dbReference type="EMBL" id="KAL1302654.1"/>
    </source>
</evidence>
<dbReference type="Pfam" id="PF10644">
    <property type="entry name" value="Misat_Tub_SegII"/>
    <property type="match status" value="1"/>
</dbReference>
<accession>A0ABR3P911</accession>
<reference evidence="8 9" key="1">
    <citation type="submission" date="2024-07" db="EMBL/GenBank/DDBJ databases">
        <title>Draft sequence of the Neodothiora populina.</title>
        <authorList>
            <person name="Drown D.D."/>
            <person name="Schuette U.S."/>
            <person name="Buechlein A.B."/>
            <person name="Rusch D.R."/>
            <person name="Winton L.W."/>
            <person name="Adams G.A."/>
        </authorList>
    </citation>
    <scope>NUCLEOTIDE SEQUENCE [LARGE SCALE GENOMIC DNA]</scope>
    <source>
        <strain evidence="8 9">CPC 39397</strain>
    </source>
</reference>
<dbReference type="PANTHER" id="PTHR13391:SF0">
    <property type="entry name" value="PROTEIN MISATO HOMOLOG 1"/>
    <property type="match status" value="1"/>
</dbReference>
<name>A0ABR3P911_9PEZI</name>
<comment type="similarity">
    <text evidence="3">Belongs to the misato family.</text>
</comment>
<proteinExistence type="inferred from homology"/>
<dbReference type="InterPro" id="IPR036525">
    <property type="entry name" value="Tubulin/FtsZ_GTPase_sf"/>
</dbReference>
<comment type="caution">
    <text evidence="8">The sequence shown here is derived from an EMBL/GenBank/DDBJ whole genome shotgun (WGS) entry which is preliminary data.</text>
</comment>
<dbReference type="Proteomes" id="UP001562354">
    <property type="component" value="Unassembled WGS sequence"/>
</dbReference>
<protein>
    <recommendedName>
        <fullName evidence="10">Tubulin nucleotide-binding domain-like protein</fullName>
    </recommendedName>
</protein>
<evidence type="ECO:0000259" key="6">
    <source>
        <dbReference type="Pfam" id="PF10644"/>
    </source>
</evidence>
<evidence type="ECO:0000256" key="2">
    <source>
        <dbReference type="ARBA" id="ARBA00004173"/>
    </source>
</evidence>
<dbReference type="PANTHER" id="PTHR13391">
    <property type="entry name" value="MITOCHONDRIAL DISTRIBUTION REGULATOR MISATO"/>
    <property type="match status" value="1"/>
</dbReference>
<dbReference type="EMBL" id="JBFMKM010000012">
    <property type="protein sequence ID" value="KAL1302654.1"/>
    <property type="molecule type" value="Genomic_DNA"/>
</dbReference>
<evidence type="ECO:0000259" key="7">
    <source>
        <dbReference type="Pfam" id="PF14881"/>
    </source>
</evidence>
<comment type="subcellular location">
    <subcellularLocation>
        <location evidence="2">Mitochondrion</location>
    </subcellularLocation>
</comment>
<feature type="region of interest" description="Disordered" evidence="5">
    <location>
        <begin position="343"/>
        <end position="370"/>
    </location>
</feature>
<dbReference type="Gene3D" id="3.40.50.1440">
    <property type="entry name" value="Tubulin/FtsZ, GTPase domain"/>
    <property type="match status" value="1"/>
</dbReference>
<keyword evidence="4" id="KW-0496">Mitochondrion</keyword>
<dbReference type="CDD" id="cd06060">
    <property type="entry name" value="misato"/>
    <property type="match status" value="1"/>
</dbReference>
<dbReference type="InterPro" id="IPR029209">
    <property type="entry name" value="DML1/Misato_tubulin"/>
</dbReference>
<dbReference type="SUPFAM" id="SSF52490">
    <property type="entry name" value="Tubulin nucleotide-binding domain-like"/>
    <property type="match status" value="1"/>
</dbReference>
<feature type="domain" description="Misato Segment II tubulin-like" evidence="6">
    <location>
        <begin position="2"/>
        <end position="116"/>
    </location>
</feature>
<dbReference type="GeneID" id="95976723"/>
<evidence type="ECO:0008006" key="10">
    <source>
        <dbReference type="Google" id="ProtNLM"/>
    </source>
</evidence>
<dbReference type="InterPro" id="IPR019605">
    <property type="entry name" value="Misato_II_tubulin-like"/>
</dbReference>
<evidence type="ECO:0000256" key="3">
    <source>
        <dbReference type="ARBA" id="ARBA00008507"/>
    </source>
</evidence>
<dbReference type="InterPro" id="IPR049942">
    <property type="entry name" value="DML1/Misato"/>
</dbReference>
<sequence>MHEVVTLQFGQQANYVGTHFWNTQESYFTYGSDEESPVDHDIHFRPGIGANGSETYTPRTLIYDLKGAFGTLRRENALYELQDDPTEISQQMWSGSTNVIRNEAIPQSAYQQHLDQGLPTPALDTPNVRFWSDYNRVFYNPRSIVQLHEFELNSALMPFESWTTGEDLFNNLDREHDLLDRDLRRFLEECDQMQGIQIMTRTDDAWGGFTAKYLERIRDDLGKASTWVFGLEEGGRRSRAKQMLQTANSAQSIYNIAQQASLYIPITSTPSQLPSYVTIDGTSKWHTAALQVLAIESLTLPTRLRSNQAGRTSFGDIENVLSNDGNRRIAALSMSLEDPTVHDVATNSADGQNGSNGHSNGSVAEDGEPSVDKLDIDLYPEVAGSSDRSSASSKSHVFSQLQSLRGKWLSTFEIDDTNFASRNRFSNAPKMERYQTSLLFPMLDSYPRIFAFSRPAYEKIAVRAALSTSTVVSHRVRRIEGLARSLVGIDEREALCDGLISICEEYEDGWDSDSEIDDDA</sequence>
<evidence type="ECO:0000256" key="5">
    <source>
        <dbReference type="SAM" id="MobiDB-lite"/>
    </source>
</evidence>
<organism evidence="8 9">
    <name type="scientific">Neodothiora populina</name>
    <dbReference type="NCBI Taxonomy" id="2781224"/>
    <lineage>
        <taxon>Eukaryota</taxon>
        <taxon>Fungi</taxon>
        <taxon>Dikarya</taxon>
        <taxon>Ascomycota</taxon>
        <taxon>Pezizomycotina</taxon>
        <taxon>Dothideomycetes</taxon>
        <taxon>Dothideomycetidae</taxon>
        <taxon>Dothideales</taxon>
        <taxon>Dothioraceae</taxon>
        <taxon>Neodothiora</taxon>
    </lineage>
</organism>
<dbReference type="RefSeq" id="XP_069198930.1">
    <property type="nucleotide sequence ID" value="XM_069342429.1"/>
</dbReference>
<feature type="compositionally biased region" description="Low complexity" evidence="5">
    <location>
        <begin position="353"/>
        <end position="362"/>
    </location>
</feature>
<gene>
    <name evidence="8" type="ORF">AAFC00_003021</name>
</gene>
<evidence type="ECO:0000256" key="1">
    <source>
        <dbReference type="ARBA" id="ARBA00003757"/>
    </source>
</evidence>
<dbReference type="Pfam" id="PF14881">
    <property type="entry name" value="Tubulin_3"/>
    <property type="match status" value="1"/>
</dbReference>
<evidence type="ECO:0000313" key="9">
    <source>
        <dbReference type="Proteomes" id="UP001562354"/>
    </source>
</evidence>
<keyword evidence="9" id="KW-1185">Reference proteome</keyword>
<feature type="domain" description="DML1/Misato tubulin" evidence="7">
    <location>
        <begin position="121"/>
        <end position="304"/>
    </location>
</feature>